<dbReference type="Gene3D" id="3.40.50.300">
    <property type="entry name" value="P-loop containing nucleotide triphosphate hydrolases"/>
    <property type="match status" value="1"/>
</dbReference>
<organism evidence="1 2">
    <name type="scientific">Ornithinimicrobium pekingense</name>
    <dbReference type="NCBI Taxonomy" id="384677"/>
    <lineage>
        <taxon>Bacteria</taxon>
        <taxon>Bacillati</taxon>
        <taxon>Actinomycetota</taxon>
        <taxon>Actinomycetes</taxon>
        <taxon>Micrococcales</taxon>
        <taxon>Ornithinimicrobiaceae</taxon>
        <taxon>Ornithinimicrobium</taxon>
    </lineage>
</organism>
<gene>
    <name evidence="1" type="ORF">GCM10011509_02760</name>
</gene>
<accession>A0ABQ2F399</accession>
<evidence type="ECO:0000313" key="1">
    <source>
        <dbReference type="EMBL" id="GGK57783.1"/>
    </source>
</evidence>
<protein>
    <submittedName>
        <fullName evidence="1">Uncharacterized protein</fullName>
    </submittedName>
</protein>
<keyword evidence="2" id="KW-1185">Reference proteome</keyword>
<dbReference type="Proteomes" id="UP000662111">
    <property type="component" value="Unassembled WGS sequence"/>
</dbReference>
<evidence type="ECO:0000313" key="2">
    <source>
        <dbReference type="Proteomes" id="UP000662111"/>
    </source>
</evidence>
<reference evidence="2" key="1">
    <citation type="journal article" date="2019" name="Int. J. Syst. Evol. Microbiol.">
        <title>The Global Catalogue of Microorganisms (GCM) 10K type strain sequencing project: providing services to taxonomists for standard genome sequencing and annotation.</title>
        <authorList>
            <consortium name="The Broad Institute Genomics Platform"/>
            <consortium name="The Broad Institute Genome Sequencing Center for Infectious Disease"/>
            <person name="Wu L."/>
            <person name="Ma J."/>
        </authorList>
    </citation>
    <scope>NUCLEOTIDE SEQUENCE [LARGE SCALE GENOMIC DNA]</scope>
    <source>
        <strain evidence="2">CGMCC 1.5362</strain>
    </source>
</reference>
<sequence length="238" mass="24038">MDQRTSVVGLTGASGGLGTSTLAAAVAGLGQMLGHPALLVDLVPNGAGLDQLTGCAHEPGRRWPVHEEDIASLTSHHLPVWGGVTVLSQRGPTRPPPALGPAAVGAVSRLAADHALAVLDLPRADHPHAAAWFGLCDTVVLVAGTAPPQIAAALVAQALAPCASRLVLRPAEEAGLDPDDVAALLGLPLVHLLGHDRSVARSVLEQEWPGLVPGPVRDVAAAVLSVALRGTDRAGEAA</sequence>
<name>A0ABQ2F399_9MICO</name>
<dbReference type="SUPFAM" id="SSF52540">
    <property type="entry name" value="P-loop containing nucleoside triphosphate hydrolases"/>
    <property type="match status" value="1"/>
</dbReference>
<dbReference type="EMBL" id="BMLB01000001">
    <property type="protein sequence ID" value="GGK57783.1"/>
    <property type="molecule type" value="Genomic_DNA"/>
</dbReference>
<dbReference type="RefSeq" id="WP_022920956.1">
    <property type="nucleotide sequence ID" value="NZ_BMLB01000001.1"/>
</dbReference>
<proteinExistence type="predicted"/>
<comment type="caution">
    <text evidence="1">The sequence shown here is derived from an EMBL/GenBank/DDBJ whole genome shotgun (WGS) entry which is preliminary data.</text>
</comment>
<dbReference type="InterPro" id="IPR027417">
    <property type="entry name" value="P-loop_NTPase"/>
</dbReference>